<dbReference type="PROSITE" id="PS00487">
    <property type="entry name" value="IMP_DH_GMP_RED"/>
    <property type="match status" value="1"/>
</dbReference>
<evidence type="ECO:0000256" key="6">
    <source>
        <dbReference type="ARBA" id="ARBA00022958"/>
    </source>
</evidence>
<evidence type="ECO:0000256" key="1">
    <source>
        <dbReference type="ARBA" id="ARBA00001958"/>
    </source>
</evidence>
<dbReference type="InterPro" id="IPR001093">
    <property type="entry name" value="IMP_DH_GMPRt"/>
</dbReference>
<evidence type="ECO:0000256" key="8">
    <source>
        <dbReference type="ARBA" id="ARBA00023027"/>
    </source>
</evidence>
<dbReference type="GO" id="GO:0005737">
    <property type="term" value="C:cytoplasm"/>
    <property type="evidence" value="ECO:0007669"/>
    <property type="project" value="TreeGrafter"/>
</dbReference>
<keyword evidence="15" id="KW-1185">Reference proteome</keyword>
<dbReference type="InterPro" id="IPR015875">
    <property type="entry name" value="IMP_DH/GMP_Rdtase_CS"/>
</dbReference>
<dbReference type="EMBL" id="VSRR010002227">
    <property type="protein sequence ID" value="MPC30299.1"/>
    <property type="molecule type" value="Genomic_DNA"/>
</dbReference>
<dbReference type="GO" id="GO:0003938">
    <property type="term" value="F:IMP dehydrogenase activity"/>
    <property type="evidence" value="ECO:0007669"/>
    <property type="project" value="UniProtKB-EC"/>
</dbReference>
<dbReference type="InterPro" id="IPR000644">
    <property type="entry name" value="CBS_dom"/>
</dbReference>
<keyword evidence="8" id="KW-0520">NAD</keyword>
<dbReference type="Pfam" id="PF00571">
    <property type="entry name" value="CBS"/>
    <property type="match status" value="2"/>
</dbReference>
<evidence type="ECO:0000256" key="7">
    <source>
        <dbReference type="ARBA" id="ARBA00023002"/>
    </source>
</evidence>
<evidence type="ECO:0000256" key="2">
    <source>
        <dbReference type="ARBA" id="ARBA00005502"/>
    </source>
</evidence>
<comment type="similarity">
    <text evidence="2">Belongs to the IMPDH/GMPR family.</text>
</comment>
<evidence type="ECO:0000313" key="15">
    <source>
        <dbReference type="Proteomes" id="UP000324222"/>
    </source>
</evidence>
<protein>
    <submittedName>
        <fullName evidence="14">Inosine-5'-monophosphate dehydrogenase 1</fullName>
    </submittedName>
</protein>
<keyword evidence="12" id="KW-0812">Transmembrane</keyword>
<sequence>MKPRVPSVEVGTLDPTWTRLEPRSPPQRIDFVLAESNSGPPRVSTSRCASLIHAVRAGGSGSQAGRDYIGCFSSQLISTPVILNFEKGAVKHNRMADYLICGGTSYVPEDGNTGAQMFASGEGLTYQKPQRCTGFTKCTRSIHRCFITDTVRYWVKESSSFVMDVGGTNVSSCWQPTTFDLSVIVSHAYHGMPICVMNMNLTLRDLTSALTKKISLKAPLVSSPMDTVTESEMAIAMAVSDVFEVKKRHGFGGIPITEDGKMGSRLMGIVTSRDIDFLEPNSDKLLSEIMTPFDDLVTAPAGVSLDKANEILQRSKKGKLPIINEHFELVALIARTDLKKSRNFPNASYDANNQLLVGAAIGTRETDKVRLQMLVHAGVDVVVLDSSQGNSIYQINLIRYIKSTYPELQIIGGNVVTAAQAKNLIDAGVDGLRVGMGAGSICITQEVMAVGRPQATAVYKVAEYARRFGVPVMADGGISSVGHIIKALSLGASTVMMGSMLAGTSEAPGEYFFSNGVRLKKYRGMGSLEAMECKGNSGGAADRYFHGGPPNKVSCACKKSSDAADLSSVAHSPNCVMYLGGEGDTIKVAQGVSGSIVDKGSILRFLPYLVSGIQHGCQDIGSKSCSMLRLVLLACFYLVQFVHVGESLGVFIVGAMLYSGELKLERRTISAQKEGTVHSMYSYEKRLY</sequence>
<evidence type="ECO:0000256" key="11">
    <source>
        <dbReference type="PROSITE-ProRule" id="PRU00703"/>
    </source>
</evidence>
<reference evidence="14 15" key="1">
    <citation type="submission" date="2019-05" db="EMBL/GenBank/DDBJ databases">
        <title>Another draft genome of Portunus trituberculatus and its Hox gene families provides insights of decapod evolution.</title>
        <authorList>
            <person name="Jeong J.-H."/>
            <person name="Song I."/>
            <person name="Kim S."/>
            <person name="Choi T."/>
            <person name="Kim D."/>
            <person name="Ryu S."/>
            <person name="Kim W."/>
        </authorList>
    </citation>
    <scope>NUCLEOTIDE SEQUENCE [LARGE SCALE GENOMIC DNA]</scope>
    <source>
        <tissue evidence="14">Muscle</tissue>
    </source>
</reference>
<dbReference type="Proteomes" id="UP000324222">
    <property type="component" value="Unassembled WGS sequence"/>
</dbReference>
<dbReference type="InterPro" id="IPR013785">
    <property type="entry name" value="Aldolase_TIM"/>
</dbReference>
<accession>A0A5B7EA66</accession>
<dbReference type="SMART" id="SM00116">
    <property type="entry name" value="CBS"/>
    <property type="match status" value="2"/>
</dbReference>
<comment type="cofactor">
    <cofactor evidence="1">
        <name>K(+)</name>
        <dbReference type="ChEBI" id="CHEBI:29103"/>
    </cofactor>
</comment>
<dbReference type="AlphaFoldDB" id="A0A5B7EA66"/>
<evidence type="ECO:0000256" key="10">
    <source>
        <dbReference type="ARBA" id="ARBA00048028"/>
    </source>
</evidence>
<dbReference type="InterPro" id="IPR005990">
    <property type="entry name" value="IMP_DH"/>
</dbReference>
<keyword evidence="3" id="KW-0479">Metal-binding</keyword>
<comment type="catalytic activity">
    <reaction evidence="10">
        <text>IMP + NAD(+) + H2O = XMP + NADH + H(+)</text>
        <dbReference type="Rhea" id="RHEA:11708"/>
        <dbReference type="ChEBI" id="CHEBI:15377"/>
        <dbReference type="ChEBI" id="CHEBI:15378"/>
        <dbReference type="ChEBI" id="CHEBI:57464"/>
        <dbReference type="ChEBI" id="CHEBI:57540"/>
        <dbReference type="ChEBI" id="CHEBI:57945"/>
        <dbReference type="ChEBI" id="CHEBI:58053"/>
        <dbReference type="EC" id="1.1.1.205"/>
    </reaction>
</comment>
<dbReference type="PANTHER" id="PTHR11911">
    <property type="entry name" value="INOSINE-5-MONOPHOSPHATE DEHYDROGENASE RELATED"/>
    <property type="match status" value="1"/>
</dbReference>
<gene>
    <name evidence="14" type="primary">IMPDH1</name>
    <name evidence="14" type="ORF">E2C01_023563</name>
</gene>
<keyword evidence="9 11" id="KW-0129">CBS domain</keyword>
<dbReference type="GO" id="GO:0006183">
    <property type="term" value="P:GTP biosynthetic process"/>
    <property type="evidence" value="ECO:0007669"/>
    <property type="project" value="TreeGrafter"/>
</dbReference>
<dbReference type="GO" id="GO:0046872">
    <property type="term" value="F:metal ion binding"/>
    <property type="evidence" value="ECO:0007669"/>
    <property type="project" value="UniProtKB-KW"/>
</dbReference>
<dbReference type="Gene3D" id="3.20.20.70">
    <property type="entry name" value="Aldolase class I"/>
    <property type="match status" value="2"/>
</dbReference>
<organism evidence="14 15">
    <name type="scientific">Portunus trituberculatus</name>
    <name type="common">Swimming crab</name>
    <name type="synonym">Neptunus trituberculatus</name>
    <dbReference type="NCBI Taxonomy" id="210409"/>
    <lineage>
        <taxon>Eukaryota</taxon>
        <taxon>Metazoa</taxon>
        <taxon>Ecdysozoa</taxon>
        <taxon>Arthropoda</taxon>
        <taxon>Crustacea</taxon>
        <taxon>Multicrustacea</taxon>
        <taxon>Malacostraca</taxon>
        <taxon>Eumalacostraca</taxon>
        <taxon>Eucarida</taxon>
        <taxon>Decapoda</taxon>
        <taxon>Pleocyemata</taxon>
        <taxon>Brachyura</taxon>
        <taxon>Eubrachyura</taxon>
        <taxon>Portunoidea</taxon>
        <taxon>Portunidae</taxon>
        <taxon>Portuninae</taxon>
        <taxon>Portunus</taxon>
    </lineage>
</organism>
<evidence type="ECO:0000256" key="12">
    <source>
        <dbReference type="SAM" id="Phobius"/>
    </source>
</evidence>
<dbReference type="PROSITE" id="PS51371">
    <property type="entry name" value="CBS"/>
    <property type="match status" value="2"/>
</dbReference>
<evidence type="ECO:0000256" key="4">
    <source>
        <dbReference type="ARBA" id="ARBA00022749"/>
    </source>
</evidence>
<keyword evidence="6" id="KW-0630">Potassium</keyword>
<dbReference type="GO" id="GO:0006177">
    <property type="term" value="P:GMP biosynthetic process"/>
    <property type="evidence" value="ECO:0007669"/>
    <property type="project" value="UniProtKB-KW"/>
</dbReference>
<evidence type="ECO:0000256" key="5">
    <source>
        <dbReference type="ARBA" id="ARBA00022755"/>
    </source>
</evidence>
<dbReference type="PANTHER" id="PTHR11911:SF111">
    <property type="entry name" value="INOSINE-5'-MONOPHOSPHATE DEHYDROGENASE"/>
    <property type="match status" value="1"/>
</dbReference>
<dbReference type="SUPFAM" id="SSF51412">
    <property type="entry name" value="Inosine monophosphate dehydrogenase (IMPDH)"/>
    <property type="match status" value="2"/>
</dbReference>
<keyword evidence="12" id="KW-1133">Transmembrane helix</keyword>
<dbReference type="UniPathway" id="UPA00601">
    <property type="reaction ID" value="UER00295"/>
</dbReference>
<keyword evidence="4" id="KW-0332">GMP biosynthesis</keyword>
<feature type="domain" description="CBS" evidence="13">
    <location>
        <begin position="221"/>
        <end position="285"/>
    </location>
</feature>
<evidence type="ECO:0000256" key="3">
    <source>
        <dbReference type="ARBA" id="ARBA00022723"/>
    </source>
</evidence>
<name>A0A5B7EA66_PORTR</name>
<dbReference type="OrthoDB" id="416622at2759"/>
<dbReference type="SMART" id="SM01240">
    <property type="entry name" value="IMPDH"/>
    <property type="match status" value="1"/>
</dbReference>
<dbReference type="Pfam" id="PF00478">
    <property type="entry name" value="IMPDH"/>
    <property type="match status" value="1"/>
</dbReference>
<keyword evidence="12" id="KW-0472">Membrane</keyword>
<feature type="domain" description="CBS" evidence="13">
    <location>
        <begin position="290"/>
        <end position="348"/>
    </location>
</feature>
<dbReference type="CDD" id="cd00381">
    <property type="entry name" value="IMPDH"/>
    <property type="match status" value="1"/>
</dbReference>
<evidence type="ECO:0000256" key="9">
    <source>
        <dbReference type="ARBA" id="ARBA00023122"/>
    </source>
</evidence>
<keyword evidence="7" id="KW-0560">Oxidoreductase</keyword>
<keyword evidence="5" id="KW-0658">Purine biosynthesis</keyword>
<evidence type="ECO:0000313" key="14">
    <source>
        <dbReference type="EMBL" id="MPC30299.1"/>
    </source>
</evidence>
<feature type="transmembrane region" description="Helical" evidence="12">
    <location>
        <begin position="630"/>
        <end position="658"/>
    </location>
</feature>
<evidence type="ECO:0000259" key="13">
    <source>
        <dbReference type="PROSITE" id="PS51371"/>
    </source>
</evidence>
<proteinExistence type="inferred from homology"/>
<comment type="caution">
    <text evidence="14">The sequence shown here is derived from an EMBL/GenBank/DDBJ whole genome shotgun (WGS) entry which is preliminary data.</text>
</comment>